<dbReference type="GO" id="GO:0005506">
    <property type="term" value="F:iron ion binding"/>
    <property type="evidence" value="ECO:0007669"/>
    <property type="project" value="InterPro"/>
</dbReference>
<feature type="compositionally biased region" description="Low complexity" evidence="3">
    <location>
        <begin position="1937"/>
        <end position="1959"/>
    </location>
</feature>
<evidence type="ECO:0000313" key="8">
    <source>
        <dbReference type="EMBL" id="ACO63108.1"/>
    </source>
</evidence>
<feature type="compositionally biased region" description="Low complexity" evidence="3">
    <location>
        <begin position="723"/>
        <end position="735"/>
    </location>
</feature>
<dbReference type="STRING" id="296587.C1E4F6"/>
<feature type="region of interest" description="Disordered" evidence="3">
    <location>
        <begin position="1183"/>
        <end position="1239"/>
    </location>
</feature>
<feature type="compositionally biased region" description="Acidic residues" evidence="3">
    <location>
        <begin position="1401"/>
        <end position="1411"/>
    </location>
</feature>
<dbReference type="Pfam" id="PF00176">
    <property type="entry name" value="SNF2-rel_dom"/>
    <property type="match status" value="1"/>
</dbReference>
<feature type="compositionally biased region" description="Basic and acidic residues" evidence="3">
    <location>
        <begin position="1090"/>
        <end position="1101"/>
    </location>
</feature>
<keyword evidence="1" id="KW-0378">Hydrolase</keyword>
<keyword evidence="4" id="KW-0812">Transmembrane</keyword>
<feature type="compositionally biased region" description="Acidic residues" evidence="3">
    <location>
        <begin position="133"/>
        <end position="163"/>
    </location>
</feature>
<dbReference type="InterPro" id="IPR027417">
    <property type="entry name" value="P-loop_NTPase"/>
</dbReference>
<feature type="region of interest" description="Disordered" evidence="3">
    <location>
        <begin position="723"/>
        <end position="758"/>
    </location>
</feature>
<feature type="region of interest" description="Disordered" evidence="3">
    <location>
        <begin position="564"/>
        <end position="584"/>
    </location>
</feature>
<dbReference type="Gene3D" id="2.20.28.10">
    <property type="match status" value="1"/>
</dbReference>
<feature type="compositionally biased region" description="Polar residues" evidence="3">
    <location>
        <begin position="219"/>
        <end position="230"/>
    </location>
</feature>
<feature type="compositionally biased region" description="Low complexity" evidence="3">
    <location>
        <begin position="1266"/>
        <end position="1282"/>
    </location>
</feature>
<feature type="region of interest" description="Disordered" evidence="3">
    <location>
        <begin position="1014"/>
        <end position="1051"/>
    </location>
</feature>
<feature type="region of interest" description="Disordered" evidence="3">
    <location>
        <begin position="1266"/>
        <end position="1335"/>
    </location>
</feature>
<dbReference type="InterPro" id="IPR000330">
    <property type="entry name" value="SNF2_N"/>
</dbReference>
<feature type="compositionally biased region" description="Basic and acidic residues" evidence="3">
    <location>
        <begin position="100"/>
        <end position="112"/>
    </location>
</feature>
<evidence type="ECO:0000313" key="9">
    <source>
        <dbReference type="Proteomes" id="UP000002009"/>
    </source>
</evidence>
<keyword evidence="9" id="KW-1185">Reference proteome</keyword>
<feature type="compositionally biased region" description="Pro residues" evidence="3">
    <location>
        <begin position="1979"/>
        <end position="1989"/>
    </location>
</feature>
<feature type="compositionally biased region" description="Basic residues" evidence="3">
    <location>
        <begin position="1298"/>
        <end position="1307"/>
    </location>
</feature>
<feature type="coiled-coil region" evidence="2">
    <location>
        <begin position="1134"/>
        <end position="1161"/>
    </location>
</feature>
<gene>
    <name evidence="8" type="ORF">MICPUN_96340</name>
</gene>
<dbReference type="PROSITE" id="PS51194">
    <property type="entry name" value="HELICASE_CTER"/>
    <property type="match status" value="1"/>
</dbReference>
<dbReference type="eggNOG" id="KOG0387">
    <property type="taxonomic scope" value="Eukaryota"/>
</dbReference>
<dbReference type="SMART" id="SM00490">
    <property type="entry name" value="HELICc"/>
    <property type="match status" value="1"/>
</dbReference>
<dbReference type="InterPro" id="IPR038718">
    <property type="entry name" value="SNF2-like_sf"/>
</dbReference>
<feature type="transmembrane region" description="Helical" evidence="4">
    <location>
        <begin position="1581"/>
        <end position="1600"/>
    </location>
</feature>
<feature type="domain" description="Rubredoxin-like" evidence="5">
    <location>
        <begin position="1340"/>
        <end position="1380"/>
    </location>
</feature>
<feature type="transmembrane region" description="Helical" evidence="4">
    <location>
        <begin position="1660"/>
        <end position="1683"/>
    </location>
</feature>
<dbReference type="InterPro" id="IPR049730">
    <property type="entry name" value="SNF2/RAD54-like_C"/>
</dbReference>
<feature type="domain" description="Helicase ATP-binding" evidence="6">
    <location>
        <begin position="350"/>
        <end position="547"/>
    </location>
</feature>
<feature type="transmembrane region" description="Helical" evidence="4">
    <location>
        <begin position="1703"/>
        <end position="1724"/>
    </location>
</feature>
<evidence type="ECO:0000256" key="3">
    <source>
        <dbReference type="SAM" id="MobiDB-lite"/>
    </source>
</evidence>
<dbReference type="OrthoDB" id="495193at2759"/>
<dbReference type="InterPro" id="IPR024934">
    <property type="entry name" value="Rubredoxin-like_dom"/>
</dbReference>
<feature type="compositionally biased region" description="Gly residues" evidence="3">
    <location>
        <begin position="1022"/>
        <end position="1037"/>
    </location>
</feature>
<dbReference type="SMART" id="SM00487">
    <property type="entry name" value="DEXDc"/>
    <property type="match status" value="1"/>
</dbReference>
<sequence>MSRGSGATILRDRNQLGAFDRIRAIREGKGKRSAFLEDFASDGPESPDPPTPPEPSREDLPSRQSSLSSENAPSQMLDSDSDSDDASARPARRRLVKKSQLNDDKEEEDRRVSIGSPIRGQRRKIGRGLADSDSSDDDDDEAADDDEDSDDDYAPADAGDDLSDAIGAVTLSEEPVTYRPKAPASVASPRPPPFAPVMPDRATTATTATPPGPNRTKPDQTGPTRATLSVTDVIAARAKAPPARNEPAPAPKKRAAPAPRAPTKAPPSAPRDSAPAETAAVRDPAPAQPLNDPTSAGDAPGQHKEAQHKEAHKRPMRLKGNTEGGPRFELAGDLASRLYDHQRDGVRWMWNLQLLGRGGILADDMGLGKTLQVAAFASGLLRSGAARRFLVLAPTTLLPHWHKEFIVAGLRDGVNLHKFAGGGSRADRDRALSKVRAHGGVLLTTYGMVLHNDDSLGAPASEEDAEKVAAASGRGAAVAAQDMPPGAKELHWDWIVCDEGHKLKNPNAQLPRKVRTLPSSHRLIITGTPIQNHLAELWALYDLCCPGLLGDEAEFRREYSKKIAAGQSRDATQRQRSAGARASEELRNKCKPFMLRREKSSVLARAKEEEEKERKAAQNDPEARNAAAAAAGPRTSIEASTTGWAGVKHAPQQLGTKNDLIVWLPLRPAQERLYRAFLKSNTVRSALNKTGSALSAINILKKICDHPALCLAITETSAADAAATSHVARSSPSRSPARDGREEGEEGDEEEEDGDKREARRLAVAAAVAAAGLTESDLGGAPDASGKCAFLMSLLRHLASSGHRTLVFSQSRAMLDVLESAARADGHDLVRIDGKVPADERHARVERFQSTPSIPLALLTSQVGGLGLTLTAADRVVIYDPAWNPAADSQSVDRAYRIGQTKDVVVYRLVTCGTVEEKVYRRQVFKGGLSRAGTQDGNHFRYFSADETSQLFEFSDDAARGSKTQKELERLHAHQRRWTAELANVEAPVIERLGCVGVSDHDLLFSKEDSTKAGDGASVLSAGGGGGGRPGGGGGKATGAKDKGGKGARGGWKGVDAGWGGDARLAGLAIAAGSAVAAPPSSFASSSRPLEADKPPKTTRSKAAERLETLMAQRDKQKMLLSMDGMVSRLPDKGRSIEVRIEALEKEIAAAKAELKAKYGAGAPATGASKSAAMAALDAHIARSAPARAPPRDETVQGASEEPRGDGGSDPEVEGAASSARDGNDAGDAGGSYAEEDEELDVTADADDELGRADGAILAVRRVAGRPAVSSSRASSSSAGSGAPTGGVGRGENLPKGARAKRFRRRPPPVACAEPAVTTQADAETTRANATPAGADDTAVATHICVDCGYLYVMSTPFDAQRDDFACPQCDAPKSRFAAYDSSSGKAIGAVAAAQLAPRADDEEADGEVGNDEPGVGGKKGAATMTAREVGTVAAFAALSCAAVAGAGGPAGAAAEVTRALDLLVQNHLPGVGGVVEDSFLGLLAACTVYCLWRSSVIPRPVGNPITRRSRTNASWVHVLSGAGALATGLYGVVLERVYRESPGWTWMWVSSALFLTNALTYGPLMQIFKASKEGKYAMQLGYSFVASFQGVVFIAWSAQPDAPDWMYWAVMPFWYFSVAKLWESTEFVLALAPDAEAGSFLDNVTAGSKQRLGKMTPDAATLTYVSLNAFAAIFDNCYMALYTALGPEQFWHTSRVFNDADFHLRLVKGTTGSLTVALLIFISTLGWRRQMSMDVAIWLNVILGSVGPWIVLFWHKLVDPSEDWFPQFVFDPAFDYHPLSVWFLAIFAVIAVVILGDFQAISAASSTIELPWRSSRRTEDVVIRVDMSKPGDPDEFRKMRDQYKAKKASQGASEGGDAAQGDPGQKREDAGPSNVPGAPDLATTGWVAWPPPNPPPSMRGAGDGGTPKDGGEPSNLGDEQVAYREASRKVDKSNPEAVDSQAGAAAADVDQAQPAAEESSSPVPRAPATLEKYGWVAWPPPNPPPAAA</sequence>
<feature type="domain" description="Helicase C-terminal" evidence="7">
    <location>
        <begin position="790"/>
        <end position="948"/>
    </location>
</feature>
<evidence type="ECO:0000259" key="6">
    <source>
        <dbReference type="PROSITE" id="PS51192"/>
    </source>
</evidence>
<feature type="compositionally biased region" description="Acidic residues" evidence="3">
    <location>
        <begin position="742"/>
        <end position="753"/>
    </location>
</feature>
<organism evidence="8 9">
    <name type="scientific">Micromonas commoda (strain RCC299 / NOUM17 / CCMP2709)</name>
    <name type="common">Picoplanktonic green alga</name>
    <dbReference type="NCBI Taxonomy" id="296587"/>
    <lineage>
        <taxon>Eukaryota</taxon>
        <taxon>Viridiplantae</taxon>
        <taxon>Chlorophyta</taxon>
        <taxon>Mamiellophyceae</taxon>
        <taxon>Mamiellales</taxon>
        <taxon>Mamiellaceae</taxon>
        <taxon>Micromonas</taxon>
    </lineage>
</organism>
<dbReference type="PANTHER" id="PTHR45629">
    <property type="entry name" value="SNF2/RAD54 FAMILY MEMBER"/>
    <property type="match status" value="1"/>
</dbReference>
<keyword evidence="2" id="KW-0175">Coiled coil</keyword>
<dbReference type="InterPro" id="IPR001650">
    <property type="entry name" value="Helicase_C-like"/>
</dbReference>
<dbReference type="GeneID" id="8242742"/>
<feature type="transmembrane region" description="Helical" evidence="4">
    <location>
        <begin position="1777"/>
        <end position="1797"/>
    </location>
</feature>
<dbReference type="GO" id="GO:0005524">
    <property type="term" value="F:ATP binding"/>
    <property type="evidence" value="ECO:0007669"/>
    <property type="project" value="InterPro"/>
</dbReference>
<dbReference type="Gene3D" id="1.20.120.850">
    <property type="entry name" value="SWI2/SNF2 ATPases, N-terminal domain"/>
    <property type="match status" value="1"/>
</dbReference>
<dbReference type="KEGG" id="mis:MICPUN_96340"/>
<feature type="transmembrane region" description="Helical" evidence="4">
    <location>
        <begin position="1546"/>
        <end position="1569"/>
    </location>
</feature>
<dbReference type="EMBL" id="CP001325">
    <property type="protein sequence ID" value="ACO63108.1"/>
    <property type="molecule type" value="Genomic_DNA"/>
</dbReference>
<dbReference type="InParanoid" id="C1E4F6"/>
<feature type="region of interest" description="Disordered" evidence="3">
    <location>
        <begin position="1079"/>
        <end position="1101"/>
    </location>
</feature>
<dbReference type="Proteomes" id="UP000002009">
    <property type="component" value="Chromosome 4"/>
</dbReference>
<keyword evidence="4" id="KW-1133">Transmembrane helix</keyword>
<dbReference type="InterPro" id="IPR014001">
    <property type="entry name" value="Helicase_ATP-bd"/>
</dbReference>
<keyword evidence="4" id="KW-0472">Membrane</keyword>
<dbReference type="SUPFAM" id="SSF57802">
    <property type="entry name" value="Rubredoxin-like"/>
    <property type="match status" value="1"/>
</dbReference>
<dbReference type="InterPro" id="IPR050496">
    <property type="entry name" value="SNF2_RAD54_helicase_repair"/>
</dbReference>
<feature type="transmembrane region" description="Helical" evidence="4">
    <location>
        <begin position="1514"/>
        <end position="1534"/>
    </location>
</feature>
<dbReference type="PROSITE" id="PS50903">
    <property type="entry name" value="RUBREDOXIN_LIKE"/>
    <property type="match status" value="1"/>
</dbReference>
<feature type="compositionally biased region" description="Polar residues" evidence="3">
    <location>
        <begin position="1317"/>
        <end position="1329"/>
    </location>
</feature>
<evidence type="ECO:0000256" key="4">
    <source>
        <dbReference type="SAM" id="Phobius"/>
    </source>
</evidence>
<feature type="region of interest" description="Disordered" evidence="3">
    <location>
        <begin position="1843"/>
        <end position="1989"/>
    </location>
</feature>
<dbReference type="PANTHER" id="PTHR45629:SF7">
    <property type="entry name" value="DNA EXCISION REPAIR PROTEIN ERCC-6-RELATED"/>
    <property type="match status" value="1"/>
</dbReference>
<feature type="region of interest" description="Disordered" evidence="3">
    <location>
        <begin position="601"/>
        <end position="635"/>
    </location>
</feature>
<dbReference type="GO" id="GO:0015616">
    <property type="term" value="F:DNA translocase activity"/>
    <property type="evidence" value="ECO:0007669"/>
    <property type="project" value="TreeGrafter"/>
</dbReference>
<dbReference type="RefSeq" id="XP_002501850.1">
    <property type="nucleotide sequence ID" value="XM_002501804.1"/>
</dbReference>
<proteinExistence type="predicted"/>
<name>C1E4F6_MICCC</name>
<evidence type="ECO:0000256" key="1">
    <source>
        <dbReference type="ARBA" id="ARBA00022801"/>
    </source>
</evidence>
<dbReference type="CDD" id="cd18793">
    <property type="entry name" value="SF2_C_SNF"/>
    <property type="match status" value="1"/>
</dbReference>
<feature type="compositionally biased region" description="Low complexity" evidence="3">
    <location>
        <begin position="235"/>
        <end position="247"/>
    </location>
</feature>
<dbReference type="PROSITE" id="PS51192">
    <property type="entry name" value="HELICASE_ATP_BIND_1"/>
    <property type="match status" value="1"/>
</dbReference>
<accession>C1E4F6</accession>
<feature type="compositionally biased region" description="Low complexity" evidence="3">
    <location>
        <begin position="1079"/>
        <end position="1089"/>
    </location>
</feature>
<feature type="compositionally biased region" description="Basic and acidic residues" evidence="3">
    <location>
        <begin position="1922"/>
        <end position="1935"/>
    </location>
</feature>
<feature type="transmembrane region" description="Helical" evidence="4">
    <location>
        <begin position="1736"/>
        <end position="1757"/>
    </location>
</feature>
<dbReference type="SUPFAM" id="SSF52540">
    <property type="entry name" value="P-loop containing nucleoside triphosphate hydrolases"/>
    <property type="match status" value="2"/>
</dbReference>
<evidence type="ECO:0000259" key="5">
    <source>
        <dbReference type="PROSITE" id="PS50903"/>
    </source>
</evidence>
<dbReference type="Gene3D" id="3.40.50.10810">
    <property type="entry name" value="Tandem AAA-ATPase domain"/>
    <property type="match status" value="1"/>
</dbReference>
<feature type="region of interest" description="Disordered" evidence="3">
    <location>
        <begin position="1398"/>
        <end position="1421"/>
    </location>
</feature>
<evidence type="ECO:0000256" key="2">
    <source>
        <dbReference type="SAM" id="Coils"/>
    </source>
</evidence>
<feature type="compositionally biased region" description="Basic and acidic residues" evidence="3">
    <location>
        <begin position="601"/>
        <end position="623"/>
    </location>
</feature>
<protein>
    <submittedName>
        <fullName evidence="8">SNF2 super family</fullName>
    </submittedName>
</protein>
<reference evidence="8 9" key="1">
    <citation type="journal article" date="2009" name="Science">
        <title>Green evolution and dynamic adaptations revealed by genomes of the marine picoeukaryotes Micromonas.</title>
        <authorList>
            <person name="Worden A.Z."/>
            <person name="Lee J.H."/>
            <person name="Mock T."/>
            <person name="Rouze P."/>
            <person name="Simmons M.P."/>
            <person name="Aerts A.L."/>
            <person name="Allen A.E."/>
            <person name="Cuvelier M.L."/>
            <person name="Derelle E."/>
            <person name="Everett M.V."/>
            <person name="Foulon E."/>
            <person name="Grimwood J."/>
            <person name="Gundlach H."/>
            <person name="Henrissat B."/>
            <person name="Napoli C."/>
            <person name="McDonald S.M."/>
            <person name="Parker M.S."/>
            <person name="Rombauts S."/>
            <person name="Salamov A."/>
            <person name="Von Dassow P."/>
            <person name="Badger J.H."/>
            <person name="Coutinho P.M."/>
            <person name="Demir E."/>
            <person name="Dubchak I."/>
            <person name="Gentemann C."/>
            <person name="Eikrem W."/>
            <person name="Gready J.E."/>
            <person name="John U."/>
            <person name="Lanier W."/>
            <person name="Lindquist E.A."/>
            <person name="Lucas S."/>
            <person name="Mayer K.F."/>
            <person name="Moreau H."/>
            <person name="Not F."/>
            <person name="Otillar R."/>
            <person name="Panaud O."/>
            <person name="Pangilinan J."/>
            <person name="Paulsen I."/>
            <person name="Piegu B."/>
            <person name="Poliakov A."/>
            <person name="Robbens S."/>
            <person name="Schmutz J."/>
            <person name="Toulza E."/>
            <person name="Wyss T."/>
            <person name="Zelensky A."/>
            <person name="Zhou K."/>
            <person name="Armbrust E.V."/>
            <person name="Bhattacharya D."/>
            <person name="Goodenough U.W."/>
            <person name="Van de Peer Y."/>
            <person name="Grigoriev I.V."/>
        </authorList>
    </citation>
    <scope>NUCLEOTIDE SEQUENCE [LARGE SCALE GENOMIC DNA]</scope>
    <source>
        <strain evidence="9">RCC299 / NOUM17</strain>
    </source>
</reference>
<dbReference type="Pfam" id="PF00271">
    <property type="entry name" value="Helicase_C"/>
    <property type="match status" value="1"/>
</dbReference>
<dbReference type="Gene3D" id="3.40.50.300">
    <property type="entry name" value="P-loop containing nucleotide triphosphate hydrolases"/>
    <property type="match status" value="1"/>
</dbReference>
<feature type="compositionally biased region" description="Low complexity" evidence="3">
    <location>
        <begin position="197"/>
        <end position="209"/>
    </location>
</feature>
<feature type="compositionally biased region" description="Polar residues" evidence="3">
    <location>
        <begin position="62"/>
        <end position="77"/>
    </location>
</feature>
<feature type="region of interest" description="Disordered" evidence="3">
    <location>
        <begin position="30"/>
        <end position="325"/>
    </location>
</feature>
<dbReference type="GO" id="GO:0016787">
    <property type="term" value="F:hydrolase activity"/>
    <property type="evidence" value="ECO:0007669"/>
    <property type="project" value="UniProtKB-KW"/>
</dbReference>
<feature type="compositionally biased region" description="Basic and acidic residues" evidence="3">
    <location>
        <begin position="1190"/>
        <end position="1207"/>
    </location>
</feature>
<evidence type="ECO:0000259" key="7">
    <source>
        <dbReference type="PROSITE" id="PS51194"/>
    </source>
</evidence>